<dbReference type="InterPro" id="IPR036890">
    <property type="entry name" value="HATPase_C_sf"/>
</dbReference>
<keyword evidence="6 15" id="KW-0418">Kinase</keyword>
<keyword evidence="10 11" id="KW-0472">Membrane</keyword>
<dbReference type="InterPro" id="IPR003594">
    <property type="entry name" value="HATPase_dom"/>
</dbReference>
<dbReference type="InterPro" id="IPR050640">
    <property type="entry name" value="Bact_2-comp_sensor_kinase"/>
</dbReference>
<feature type="domain" description="Signal transduction histidine kinase 5TM receptor LytS transmembrane region" evidence="14">
    <location>
        <begin position="24"/>
        <end position="204"/>
    </location>
</feature>
<evidence type="ECO:0000259" key="13">
    <source>
        <dbReference type="Pfam" id="PF06580"/>
    </source>
</evidence>
<dbReference type="PANTHER" id="PTHR34220">
    <property type="entry name" value="SENSOR HISTIDINE KINASE YPDA"/>
    <property type="match status" value="1"/>
</dbReference>
<dbReference type="InterPro" id="IPR011620">
    <property type="entry name" value="Sig_transdc_His_kinase_LytS_TM"/>
</dbReference>
<evidence type="ECO:0000256" key="5">
    <source>
        <dbReference type="ARBA" id="ARBA00022741"/>
    </source>
</evidence>
<keyword evidence="3 15" id="KW-0808">Transferase</keyword>
<evidence type="ECO:0000259" key="12">
    <source>
        <dbReference type="Pfam" id="PF02518"/>
    </source>
</evidence>
<keyword evidence="5" id="KW-0547">Nucleotide-binding</keyword>
<evidence type="ECO:0000313" key="16">
    <source>
        <dbReference type="Proteomes" id="UP001519307"/>
    </source>
</evidence>
<keyword evidence="2" id="KW-1003">Cell membrane</keyword>
<reference evidence="15 16" key="1">
    <citation type="submission" date="2021-03" db="EMBL/GenBank/DDBJ databases">
        <title>Genomic Encyclopedia of Type Strains, Phase IV (KMG-IV): sequencing the most valuable type-strain genomes for metagenomic binning, comparative biology and taxonomic classification.</title>
        <authorList>
            <person name="Goeker M."/>
        </authorList>
    </citation>
    <scope>NUCLEOTIDE SEQUENCE [LARGE SCALE GENOMIC DNA]</scope>
    <source>
        <strain evidence="15 16">DSM 28783</strain>
    </source>
</reference>
<evidence type="ECO:0000256" key="9">
    <source>
        <dbReference type="ARBA" id="ARBA00023012"/>
    </source>
</evidence>
<protein>
    <submittedName>
        <fullName evidence="15">Two-component system LytT family sensor kinase</fullName>
        <ecNumber evidence="15">2.7.13.3</ecNumber>
    </submittedName>
</protein>
<dbReference type="Pfam" id="PF02518">
    <property type="entry name" value="HATPase_c"/>
    <property type="match status" value="1"/>
</dbReference>
<feature type="domain" description="Signal transduction histidine kinase internal region" evidence="13">
    <location>
        <begin position="364"/>
        <end position="442"/>
    </location>
</feature>
<proteinExistence type="predicted"/>
<dbReference type="Pfam" id="PF06580">
    <property type="entry name" value="His_kinase"/>
    <property type="match status" value="1"/>
</dbReference>
<dbReference type="Proteomes" id="UP001519307">
    <property type="component" value="Unassembled WGS sequence"/>
</dbReference>
<keyword evidence="8 11" id="KW-1133">Transmembrane helix</keyword>
<organism evidence="15 16">
    <name type="scientific">Clostridium algifaecis</name>
    <dbReference type="NCBI Taxonomy" id="1472040"/>
    <lineage>
        <taxon>Bacteria</taxon>
        <taxon>Bacillati</taxon>
        <taxon>Bacillota</taxon>
        <taxon>Clostridia</taxon>
        <taxon>Eubacteriales</taxon>
        <taxon>Clostridiaceae</taxon>
        <taxon>Clostridium</taxon>
    </lineage>
</organism>
<dbReference type="EC" id="2.7.13.3" evidence="15"/>
<feature type="transmembrane region" description="Helical" evidence="11">
    <location>
        <begin position="40"/>
        <end position="60"/>
    </location>
</feature>
<evidence type="ECO:0000256" key="7">
    <source>
        <dbReference type="ARBA" id="ARBA00022840"/>
    </source>
</evidence>
<evidence type="ECO:0000256" key="3">
    <source>
        <dbReference type="ARBA" id="ARBA00022679"/>
    </source>
</evidence>
<feature type="transmembrane region" description="Helical" evidence="11">
    <location>
        <begin position="113"/>
        <end position="137"/>
    </location>
</feature>
<keyword evidence="7" id="KW-0067">ATP-binding</keyword>
<keyword evidence="9" id="KW-0902">Two-component regulatory system</keyword>
<feature type="domain" description="Histidine kinase/HSP90-like ATPase" evidence="12">
    <location>
        <begin position="461"/>
        <end position="561"/>
    </location>
</feature>
<evidence type="ECO:0000256" key="2">
    <source>
        <dbReference type="ARBA" id="ARBA00022475"/>
    </source>
</evidence>
<name>A0ABS4KT05_9CLOT</name>
<evidence type="ECO:0000256" key="1">
    <source>
        <dbReference type="ARBA" id="ARBA00004651"/>
    </source>
</evidence>
<dbReference type="Gene3D" id="1.10.1760.20">
    <property type="match status" value="1"/>
</dbReference>
<dbReference type="RefSeq" id="WP_209702325.1">
    <property type="nucleotide sequence ID" value="NZ_JAGGLM010000011.1"/>
</dbReference>
<dbReference type="InterPro" id="IPR010559">
    <property type="entry name" value="Sig_transdc_His_kin_internal"/>
</dbReference>
<sequence>MIYIQLLESMSLIALSAYIYSHTRIFNNLIRDDLKFFDKFLLVIFFSILGIIGNYTGVNVQPHDMYTIKHSVGYIGIHDAIANTRPIAAITAGYIGGPVIGICVGIISGVNRYFLGGFTALSCAISTIIEGLIGSAVKRYSKDTEFNIKYIFIGSVIAEIIQMSIILIFSRPFDVANRLVQLIALPMILINSFGTVIFVNIIKNSREEYNKIGAIQAQKALSIAQKTISYMRKGLNLETSKNVSHIIYEMSDIEGVFIGDKYGILAYDGIDLDREKLNEKLKKYYLSPQYMTIEFSDNKEKLFFICSPFNICNSGFEGVVGLGVKSKRDITVYFRQFAEELSELLSNQIELYKLNKLAQEALTAKFKALRAQIEPHFLFNALNTIASLCRTNPLKARELIIDLSNYFRQTLKRQEDFVLLKDEIDFVKSYLSIEKARFGERLKLVIDIPHDLMNSSIPSFVLQPIIENAIKHGILPKAEGGNVLLKAVLCGNGNNKILFSIEDDGVGMDDIQLNNLIQNWPGIGLRNVNERLKLLYGENCGINIKTSLNNGTNVSFIIPLKGDYNLDG</sequence>
<evidence type="ECO:0000313" key="15">
    <source>
        <dbReference type="EMBL" id="MBP2033175.1"/>
    </source>
</evidence>
<dbReference type="PANTHER" id="PTHR34220:SF7">
    <property type="entry name" value="SENSOR HISTIDINE KINASE YPDA"/>
    <property type="match status" value="1"/>
</dbReference>
<keyword evidence="16" id="KW-1185">Reference proteome</keyword>
<dbReference type="SUPFAM" id="SSF55874">
    <property type="entry name" value="ATPase domain of HSP90 chaperone/DNA topoisomerase II/histidine kinase"/>
    <property type="match status" value="1"/>
</dbReference>
<dbReference type="Pfam" id="PF07694">
    <property type="entry name" value="5TM-5TMR_LYT"/>
    <property type="match status" value="1"/>
</dbReference>
<feature type="transmembrane region" description="Helical" evidence="11">
    <location>
        <begin position="182"/>
        <end position="202"/>
    </location>
</feature>
<dbReference type="EMBL" id="JAGGLM010000011">
    <property type="protein sequence ID" value="MBP2033175.1"/>
    <property type="molecule type" value="Genomic_DNA"/>
</dbReference>
<feature type="transmembrane region" description="Helical" evidence="11">
    <location>
        <begin position="87"/>
        <end position="107"/>
    </location>
</feature>
<accession>A0ABS4KT05</accession>
<comment type="caution">
    <text evidence="15">The sequence shown here is derived from an EMBL/GenBank/DDBJ whole genome shotgun (WGS) entry which is preliminary data.</text>
</comment>
<feature type="transmembrane region" description="Helical" evidence="11">
    <location>
        <begin position="149"/>
        <end position="170"/>
    </location>
</feature>
<dbReference type="Gene3D" id="3.30.565.10">
    <property type="entry name" value="Histidine kinase-like ATPase, C-terminal domain"/>
    <property type="match status" value="1"/>
</dbReference>
<evidence type="ECO:0000259" key="14">
    <source>
        <dbReference type="Pfam" id="PF07694"/>
    </source>
</evidence>
<evidence type="ECO:0000256" key="10">
    <source>
        <dbReference type="ARBA" id="ARBA00023136"/>
    </source>
</evidence>
<keyword evidence="4 11" id="KW-0812">Transmembrane</keyword>
<evidence type="ECO:0000256" key="11">
    <source>
        <dbReference type="SAM" id="Phobius"/>
    </source>
</evidence>
<evidence type="ECO:0000256" key="6">
    <source>
        <dbReference type="ARBA" id="ARBA00022777"/>
    </source>
</evidence>
<evidence type="ECO:0000256" key="8">
    <source>
        <dbReference type="ARBA" id="ARBA00022989"/>
    </source>
</evidence>
<gene>
    <name evidence="15" type="ORF">J2Z42_001862</name>
</gene>
<comment type="subcellular location">
    <subcellularLocation>
        <location evidence="1">Cell membrane</location>
        <topology evidence="1">Multi-pass membrane protein</topology>
    </subcellularLocation>
</comment>
<evidence type="ECO:0000256" key="4">
    <source>
        <dbReference type="ARBA" id="ARBA00022692"/>
    </source>
</evidence>
<dbReference type="GO" id="GO:0004673">
    <property type="term" value="F:protein histidine kinase activity"/>
    <property type="evidence" value="ECO:0007669"/>
    <property type="project" value="UniProtKB-EC"/>
</dbReference>